<evidence type="ECO:0000256" key="1">
    <source>
        <dbReference type="ARBA" id="ARBA00004651"/>
    </source>
</evidence>
<dbReference type="PANTHER" id="PTHR30250">
    <property type="entry name" value="PST FAMILY PREDICTED COLANIC ACID TRANSPORTER"/>
    <property type="match status" value="1"/>
</dbReference>
<feature type="transmembrane region" description="Helical" evidence="7">
    <location>
        <begin position="140"/>
        <end position="160"/>
    </location>
</feature>
<dbReference type="InterPro" id="IPR050833">
    <property type="entry name" value="Poly_Biosynth_Transport"/>
</dbReference>
<feature type="transmembrane region" description="Helical" evidence="7">
    <location>
        <begin position="440"/>
        <end position="460"/>
    </location>
</feature>
<keyword evidence="5 7" id="KW-1133">Transmembrane helix</keyword>
<dbReference type="Proteomes" id="UP001163336">
    <property type="component" value="Chromosome"/>
</dbReference>
<feature type="transmembrane region" description="Helical" evidence="7">
    <location>
        <begin position="322"/>
        <end position="342"/>
    </location>
</feature>
<evidence type="ECO:0000256" key="7">
    <source>
        <dbReference type="SAM" id="Phobius"/>
    </source>
</evidence>
<feature type="transmembrane region" description="Helical" evidence="7">
    <location>
        <begin position="36"/>
        <end position="55"/>
    </location>
</feature>
<comment type="subcellular location">
    <subcellularLocation>
        <location evidence="1">Cell membrane</location>
        <topology evidence="1">Multi-pass membrane protein</topology>
    </subcellularLocation>
</comment>
<dbReference type="EMBL" id="AP026966">
    <property type="protein sequence ID" value="BDT56858.1"/>
    <property type="molecule type" value="Genomic_DNA"/>
</dbReference>
<dbReference type="PANTHER" id="PTHR30250:SF10">
    <property type="entry name" value="LIPOPOLYSACCHARIDE BIOSYNTHESIS PROTEIN WZXC"/>
    <property type="match status" value="1"/>
</dbReference>
<proteinExistence type="inferred from homology"/>
<keyword evidence="8" id="KW-0762">Sugar transport</keyword>
<keyword evidence="9" id="KW-1185">Reference proteome</keyword>
<protein>
    <submittedName>
        <fullName evidence="8">Sugar transporter</fullName>
    </submittedName>
</protein>
<dbReference type="RefSeq" id="WP_281911772.1">
    <property type="nucleotide sequence ID" value="NZ_AP026966.1"/>
</dbReference>
<organism evidence="8 9">
    <name type="scientific">Massilia varians</name>
    <dbReference type="NCBI Taxonomy" id="457921"/>
    <lineage>
        <taxon>Bacteria</taxon>
        <taxon>Pseudomonadati</taxon>
        <taxon>Pseudomonadota</taxon>
        <taxon>Betaproteobacteria</taxon>
        <taxon>Burkholderiales</taxon>
        <taxon>Oxalobacteraceae</taxon>
        <taxon>Telluria group</taxon>
        <taxon>Massilia</taxon>
    </lineage>
</organism>
<feature type="transmembrane region" description="Helical" evidence="7">
    <location>
        <begin position="111"/>
        <end position="133"/>
    </location>
</feature>
<keyword evidence="8" id="KW-0813">Transport</keyword>
<dbReference type="Pfam" id="PF13440">
    <property type="entry name" value="Polysacc_synt_3"/>
    <property type="match status" value="1"/>
</dbReference>
<evidence type="ECO:0000256" key="4">
    <source>
        <dbReference type="ARBA" id="ARBA00022692"/>
    </source>
</evidence>
<comment type="similarity">
    <text evidence="2">Belongs to the polysaccharide synthase family.</text>
</comment>
<evidence type="ECO:0000313" key="8">
    <source>
        <dbReference type="EMBL" id="BDT56858.1"/>
    </source>
</evidence>
<feature type="transmembrane region" description="Helical" evidence="7">
    <location>
        <begin position="407"/>
        <end position="428"/>
    </location>
</feature>
<evidence type="ECO:0000313" key="9">
    <source>
        <dbReference type="Proteomes" id="UP001163336"/>
    </source>
</evidence>
<keyword evidence="4 7" id="KW-0812">Transmembrane</keyword>
<evidence type="ECO:0000256" key="6">
    <source>
        <dbReference type="ARBA" id="ARBA00023136"/>
    </source>
</evidence>
<evidence type="ECO:0000256" key="2">
    <source>
        <dbReference type="ARBA" id="ARBA00007430"/>
    </source>
</evidence>
<sequence length="482" mass="51864">MSSIRSKIAAQFFVSNGATVANFLLSLYIARLLDSAEIGIFSMAAVLVAFAHVFRDAGVVSFIRSQKTLTTESLRAAMGVMVCASWSFAAVVYLAAPFAAGYYRHAGVEEVMRVLAVGFLFIPVGSVPQAVMARELQVRVPAIATAVSVLAYATTCITLAKLGYSYMSFAWANLVNIIVTGTTYALLQPKSLPRLPSLRGWRQVVHFGGGTMLTNSVRSADAALPDLVIGRLSGAHFVGLFSRANSTVNMLNYIAGPSINFATLPYLARVHHSGEDVSHEVKRIVAYLTGVMWPALAVLAFMPRDIILLLYGPKWLESAPVIPALCILAAIQMLFSVLQPAFTAMGRPYLTASPLLVAMLAKVALAVALFDGSLQSFATAFVLGEMLSVPAYLLLARKAMGITPTHWVSATWRSAVTVGAMLGGLYLFSPVLSSVAYPAVRLLLVAMYVLVVWPVVLLLLRHPLAEELLRAKKILSARLLRA</sequence>
<feature type="transmembrane region" description="Helical" evidence="7">
    <location>
        <begin position="12"/>
        <end position="30"/>
    </location>
</feature>
<gene>
    <name evidence="8" type="ORF">MasN3_03520</name>
</gene>
<feature type="transmembrane region" description="Helical" evidence="7">
    <location>
        <begin position="166"/>
        <end position="187"/>
    </location>
</feature>
<feature type="transmembrane region" description="Helical" evidence="7">
    <location>
        <begin position="349"/>
        <end position="370"/>
    </location>
</feature>
<keyword evidence="3" id="KW-1003">Cell membrane</keyword>
<evidence type="ECO:0000256" key="3">
    <source>
        <dbReference type="ARBA" id="ARBA00022475"/>
    </source>
</evidence>
<reference evidence="8" key="1">
    <citation type="submission" date="2022-11" db="EMBL/GenBank/DDBJ databases">
        <title>Isolation and characterization of PLA-degrading bacterium Massilia sp. from Antarctic soil.</title>
        <authorList>
            <person name="Sato K."/>
            <person name="Gomez-Fuentes C."/>
            <person name="Ahmad S.A."/>
            <person name="Zulkharnain A."/>
        </authorList>
    </citation>
    <scope>NUCLEOTIDE SEQUENCE</scope>
    <source>
        <strain evidence="8">N-3</strain>
    </source>
</reference>
<accession>A0ABN6T6J2</accession>
<keyword evidence="6 7" id="KW-0472">Membrane</keyword>
<feature type="transmembrane region" description="Helical" evidence="7">
    <location>
        <begin position="284"/>
        <end position="302"/>
    </location>
</feature>
<feature type="transmembrane region" description="Helical" evidence="7">
    <location>
        <begin position="76"/>
        <end position="99"/>
    </location>
</feature>
<feature type="transmembrane region" description="Helical" evidence="7">
    <location>
        <begin position="376"/>
        <end position="395"/>
    </location>
</feature>
<name>A0ABN6T6J2_9BURK</name>
<evidence type="ECO:0000256" key="5">
    <source>
        <dbReference type="ARBA" id="ARBA00022989"/>
    </source>
</evidence>